<dbReference type="InterPro" id="IPR016088">
    <property type="entry name" value="Chalcone_isomerase_3-sand"/>
</dbReference>
<keyword evidence="6" id="KW-1185">Reference proteome</keyword>
<sequence>MKKTGLLITPQIGVEPERAEGRGAHVLLVTRVALHGWRAPNRQRRQRARSLIRNRHQAACFRPTFTSPIPSELDLLPNPARKPPLRHATPRHPVKEGTVPLASSRAAREGPGTSAAAAIRGEGQARKQSIMKDWSIFSKLDNNGGYLHKFPVGSPISHDIGLGLISQVGNLVECSFQHPRHICATGSGAVQEAFSSFNKFAGAFYFWFSRASNPKLLQRLSAAAGSSSRACRSHIKQVTSCLQHLPGLQFGSQLREEHAVQVLLARLASATFGRLWTEVEEHHACNVLMLAAATVIPPFENISPKMLAESLALGKDGGHIREPADQPYSEENRSGCACVAVPRLILPEDATEPKTGIKFPTILEDNSNLSTEVLVGIGFRSMRIMRVKNLNLYAFGLYIQPDSICKKLGPKYACIPDAELKDHPDFYEDLLRENIDMTVRLVVSYNGLSIGTVRDAFEKSLCFRLQKMNPNTDYHCLKTFGSYFSEDIRIPAGTKIDFRQTSDGQLITEIDGRQIGTVQSKDLCRAFFDMYIGDPPVSVETKQDIAQNVAGLIRRC</sequence>
<dbReference type="AlphaFoldDB" id="A0A4U6WG99"/>
<feature type="domain" description="Chalcone isomerase" evidence="4">
    <location>
        <begin position="373"/>
        <end position="546"/>
    </location>
</feature>
<dbReference type="Proteomes" id="UP000298652">
    <property type="component" value="Chromosome 1"/>
</dbReference>
<feature type="compositionally biased region" description="Basic residues" evidence="3">
    <location>
        <begin position="83"/>
        <end position="92"/>
    </location>
</feature>
<organism evidence="5 6">
    <name type="scientific">Setaria viridis</name>
    <name type="common">Green bristlegrass</name>
    <name type="synonym">Setaria italica subsp. viridis</name>
    <dbReference type="NCBI Taxonomy" id="4556"/>
    <lineage>
        <taxon>Eukaryota</taxon>
        <taxon>Viridiplantae</taxon>
        <taxon>Streptophyta</taxon>
        <taxon>Embryophyta</taxon>
        <taxon>Tracheophyta</taxon>
        <taxon>Spermatophyta</taxon>
        <taxon>Magnoliopsida</taxon>
        <taxon>Liliopsida</taxon>
        <taxon>Poales</taxon>
        <taxon>Poaceae</taxon>
        <taxon>PACMAD clade</taxon>
        <taxon>Panicoideae</taxon>
        <taxon>Panicodae</taxon>
        <taxon>Paniceae</taxon>
        <taxon>Cenchrinae</taxon>
        <taxon>Setaria</taxon>
    </lineage>
</organism>
<gene>
    <name evidence="5" type="ORF">SEVIR_1G346300v2</name>
</gene>
<dbReference type="Gene3D" id="1.10.890.20">
    <property type="match status" value="1"/>
</dbReference>
<proteinExistence type="inferred from homology"/>
<dbReference type="Gene3D" id="3.50.70.10">
    <property type="match status" value="1"/>
</dbReference>
<dbReference type="Gramene" id="TKW41871">
    <property type="protein sequence ID" value="TKW41871"/>
    <property type="gene ID" value="SEVIR_1G346300v2"/>
</dbReference>
<dbReference type="SUPFAM" id="SSF54626">
    <property type="entry name" value="Chalcone isomerase"/>
    <property type="match status" value="1"/>
</dbReference>
<accession>A0A4U6WG99</accession>
<dbReference type="GO" id="GO:0005504">
    <property type="term" value="F:fatty acid binding"/>
    <property type="evidence" value="ECO:0007669"/>
    <property type="project" value="TreeGrafter"/>
</dbReference>
<evidence type="ECO:0000313" key="5">
    <source>
        <dbReference type="EMBL" id="TKW41871.1"/>
    </source>
</evidence>
<dbReference type="Pfam" id="PF16035">
    <property type="entry name" value="Chalcone_2"/>
    <property type="match status" value="1"/>
</dbReference>
<dbReference type="InterPro" id="IPR036298">
    <property type="entry name" value="Chalcone_isomerase_sf"/>
</dbReference>
<dbReference type="EMBL" id="CM016552">
    <property type="protein sequence ID" value="TKW41871.1"/>
    <property type="molecule type" value="Genomic_DNA"/>
</dbReference>
<evidence type="ECO:0000256" key="1">
    <source>
        <dbReference type="ARBA" id="ARBA00007166"/>
    </source>
</evidence>
<dbReference type="OMA" id="MDQRPCE"/>
<dbReference type="InterPro" id="IPR016089">
    <property type="entry name" value="Chalcone_isomerase_bundle_sf"/>
</dbReference>
<evidence type="ECO:0000313" key="6">
    <source>
        <dbReference type="Proteomes" id="UP000298652"/>
    </source>
</evidence>
<dbReference type="PANTHER" id="PTHR47284">
    <property type="entry name" value="FATTY-ACID-BINDING PROTEIN 2"/>
    <property type="match status" value="1"/>
</dbReference>
<feature type="region of interest" description="Disordered" evidence="3">
    <location>
        <begin position="77"/>
        <end position="124"/>
    </location>
</feature>
<dbReference type="GO" id="GO:0016872">
    <property type="term" value="F:intramolecular lyase activity"/>
    <property type="evidence" value="ECO:0007669"/>
    <property type="project" value="InterPro"/>
</dbReference>
<dbReference type="PANTHER" id="PTHR47284:SF3">
    <property type="entry name" value="FATTY-ACID-BINDING PROTEIN 2"/>
    <property type="match status" value="1"/>
</dbReference>
<evidence type="ECO:0000259" key="4">
    <source>
        <dbReference type="Pfam" id="PF16035"/>
    </source>
</evidence>
<evidence type="ECO:0000256" key="3">
    <source>
        <dbReference type="SAM" id="MobiDB-lite"/>
    </source>
</evidence>
<evidence type="ECO:0000256" key="2">
    <source>
        <dbReference type="ARBA" id="ARBA00024426"/>
    </source>
</evidence>
<comment type="similarity">
    <text evidence="1">Belongs to the chalcone isomerase family.</text>
</comment>
<name>A0A4U6WG99_SETVI</name>
<dbReference type="GO" id="GO:0009570">
    <property type="term" value="C:chloroplast stroma"/>
    <property type="evidence" value="ECO:0007669"/>
    <property type="project" value="TreeGrafter"/>
</dbReference>
<dbReference type="InterPro" id="IPR016087">
    <property type="entry name" value="Chalcone_isomerase"/>
</dbReference>
<reference evidence="5" key="1">
    <citation type="submission" date="2019-03" db="EMBL/GenBank/DDBJ databases">
        <title>WGS assembly of Setaria viridis.</title>
        <authorList>
            <person name="Huang P."/>
            <person name="Jenkins J."/>
            <person name="Grimwood J."/>
            <person name="Barry K."/>
            <person name="Healey A."/>
            <person name="Mamidi S."/>
            <person name="Sreedasyam A."/>
            <person name="Shu S."/>
            <person name="Feldman M."/>
            <person name="Wu J."/>
            <person name="Yu Y."/>
            <person name="Chen C."/>
            <person name="Johnson J."/>
            <person name="Rokhsar D."/>
            <person name="Baxter I."/>
            <person name="Schmutz J."/>
            <person name="Brutnell T."/>
            <person name="Kellogg E."/>
        </authorList>
    </citation>
    <scope>NUCLEOTIDE SEQUENCE [LARGE SCALE GENOMIC DNA]</scope>
</reference>
<protein>
    <recommendedName>
        <fullName evidence="2">Chalcone--flavanone isomerase</fullName>
    </recommendedName>
</protein>